<sequence>MRSKIPPTIPIASPNQDLIGIPLAESKGKEIGREEFDEKSSFHQEPPPRTPRRRERGFSDGGTAGREFYCESDGVVGHYGRLFGHGEWTIREGGGRAEP</sequence>
<dbReference type="AlphaFoldDB" id="A0AAV7G758"/>
<evidence type="ECO:0000313" key="3">
    <source>
        <dbReference type="Proteomes" id="UP000775213"/>
    </source>
</evidence>
<comment type="caution">
    <text evidence="2">The sequence shown here is derived from an EMBL/GenBank/DDBJ whole genome shotgun (WGS) entry which is preliminary data.</text>
</comment>
<dbReference type="EMBL" id="JAGFBR010000012">
    <property type="protein sequence ID" value="KAH0457679.1"/>
    <property type="molecule type" value="Genomic_DNA"/>
</dbReference>
<name>A0AAV7G758_DENCH</name>
<feature type="compositionally biased region" description="Basic and acidic residues" evidence="1">
    <location>
        <begin position="26"/>
        <end position="42"/>
    </location>
</feature>
<evidence type="ECO:0000313" key="2">
    <source>
        <dbReference type="EMBL" id="KAH0457679.1"/>
    </source>
</evidence>
<organism evidence="2 3">
    <name type="scientific">Dendrobium chrysotoxum</name>
    <name type="common">Orchid</name>
    <dbReference type="NCBI Taxonomy" id="161865"/>
    <lineage>
        <taxon>Eukaryota</taxon>
        <taxon>Viridiplantae</taxon>
        <taxon>Streptophyta</taxon>
        <taxon>Embryophyta</taxon>
        <taxon>Tracheophyta</taxon>
        <taxon>Spermatophyta</taxon>
        <taxon>Magnoliopsida</taxon>
        <taxon>Liliopsida</taxon>
        <taxon>Asparagales</taxon>
        <taxon>Orchidaceae</taxon>
        <taxon>Epidendroideae</taxon>
        <taxon>Malaxideae</taxon>
        <taxon>Dendrobiinae</taxon>
        <taxon>Dendrobium</taxon>
    </lineage>
</organism>
<reference evidence="2 3" key="1">
    <citation type="journal article" date="2021" name="Hortic Res">
        <title>Chromosome-scale assembly of the Dendrobium chrysotoxum genome enhances the understanding of orchid evolution.</title>
        <authorList>
            <person name="Zhang Y."/>
            <person name="Zhang G.Q."/>
            <person name="Zhang D."/>
            <person name="Liu X.D."/>
            <person name="Xu X.Y."/>
            <person name="Sun W.H."/>
            <person name="Yu X."/>
            <person name="Zhu X."/>
            <person name="Wang Z.W."/>
            <person name="Zhao X."/>
            <person name="Zhong W.Y."/>
            <person name="Chen H."/>
            <person name="Yin W.L."/>
            <person name="Huang T."/>
            <person name="Niu S.C."/>
            <person name="Liu Z.J."/>
        </authorList>
    </citation>
    <scope>NUCLEOTIDE SEQUENCE [LARGE SCALE GENOMIC DNA]</scope>
    <source>
        <strain evidence="2">Lindl</strain>
    </source>
</reference>
<gene>
    <name evidence="2" type="ORF">IEQ34_012994</name>
</gene>
<evidence type="ECO:0000256" key="1">
    <source>
        <dbReference type="SAM" id="MobiDB-lite"/>
    </source>
</evidence>
<accession>A0AAV7G758</accession>
<feature type="region of interest" description="Disordered" evidence="1">
    <location>
        <begin position="1"/>
        <end position="65"/>
    </location>
</feature>
<protein>
    <submittedName>
        <fullName evidence="2">Uncharacterized protein</fullName>
    </submittedName>
</protein>
<dbReference type="Proteomes" id="UP000775213">
    <property type="component" value="Unassembled WGS sequence"/>
</dbReference>
<keyword evidence="3" id="KW-1185">Reference proteome</keyword>
<proteinExistence type="predicted"/>